<keyword evidence="11" id="KW-1133">Transmembrane helix</keyword>
<dbReference type="EC" id="3.2.1.6" evidence="4"/>
<dbReference type="FunFam" id="2.60.120.200:FF:000114">
    <property type="entry name" value="Probable endo-1,3(4)-beta-glucanase NFIA_089530"/>
    <property type="match status" value="1"/>
</dbReference>
<reference evidence="14" key="1">
    <citation type="journal article" date="2017" name="Nat. Microbiol.">
        <title>Global analysis of biosynthetic gene clusters reveals vast potential of secondary metabolite production in Penicillium species.</title>
        <authorList>
            <person name="Nielsen J.C."/>
            <person name="Grijseels S."/>
            <person name="Prigent S."/>
            <person name="Ji B."/>
            <person name="Dainat J."/>
            <person name="Nielsen K.F."/>
            <person name="Frisvad J.C."/>
            <person name="Workman M."/>
            <person name="Nielsen J."/>
        </authorList>
    </citation>
    <scope>NUCLEOTIDE SEQUENCE [LARGE SCALE GENOMIC DNA]</scope>
    <source>
        <strain evidence="14">IBT 11843</strain>
    </source>
</reference>
<dbReference type="PROSITE" id="PS51762">
    <property type="entry name" value="GH16_2"/>
    <property type="match status" value="1"/>
</dbReference>
<evidence type="ECO:0000256" key="5">
    <source>
        <dbReference type="ARBA" id="ARBA00022475"/>
    </source>
</evidence>
<keyword evidence="11" id="KW-0472">Membrane</keyword>
<evidence type="ECO:0000256" key="1">
    <source>
        <dbReference type="ARBA" id="ARBA00000124"/>
    </source>
</evidence>
<evidence type="ECO:0000256" key="10">
    <source>
        <dbReference type="SAM" id="MobiDB-lite"/>
    </source>
</evidence>
<evidence type="ECO:0000256" key="4">
    <source>
        <dbReference type="ARBA" id="ARBA00012599"/>
    </source>
</evidence>
<dbReference type="Proteomes" id="UP000191522">
    <property type="component" value="Unassembled WGS sequence"/>
</dbReference>
<keyword evidence="6" id="KW-0325">Glycoprotein</keyword>
<dbReference type="SUPFAM" id="SSF49899">
    <property type="entry name" value="Concanavalin A-like lectins/glucanases"/>
    <property type="match status" value="1"/>
</dbReference>
<keyword evidence="8" id="KW-0449">Lipoprotein</keyword>
<keyword evidence="14" id="KW-1185">Reference proteome</keyword>
<proteinExistence type="inferred from homology"/>
<dbReference type="PANTHER" id="PTHR10963:SF42">
    <property type="entry name" value="PUTATIVE (AFU_ORTHOLOGUE AFUA_5G02280)-RELATED"/>
    <property type="match status" value="1"/>
</dbReference>
<dbReference type="AlphaFoldDB" id="A0A1V6PBR5"/>
<name>A0A1V6PBR5_PENDC</name>
<evidence type="ECO:0000313" key="14">
    <source>
        <dbReference type="Proteomes" id="UP000191522"/>
    </source>
</evidence>
<dbReference type="GO" id="GO:0009251">
    <property type="term" value="P:glucan catabolic process"/>
    <property type="evidence" value="ECO:0007669"/>
    <property type="project" value="TreeGrafter"/>
</dbReference>
<sequence length="385" mass="42718">MDDRRLPRDSLERYSGVNPADISKTPETPVVPVTESPERKPARMPWYNPRGWPLWMQVLCPCLLLATIGGIIAGAVVGVKDNRYPEYTPLTYHLQDAYAGPSFFEQFTYFTEEDPTDGFVVYVSRETATNFNLTYATDTSAILRVDSFTPNTLGGRNSVRVESKKAYDTGLFIFDIIHTPYGCGTWPALWMTDGANWPSNGEIDILETTNEGSNGNAVTLHTTPGCKMNVKRKETGEAVYTTCDNSTNGNSGCGVLGGSETYGAEFNENGGGIYALEIRNEGIRTWFFPRKSIPQDIIESTGPDPSTWGTALADFPSTNCDIPSHFRNQNIVVNIDLCGELAAMPMYYHEMYHCPSTCTDFVAQNPEAFTEAFWEFGSFKVYQAV</sequence>
<dbReference type="PANTHER" id="PTHR10963">
    <property type="entry name" value="GLYCOSYL HYDROLASE-RELATED"/>
    <property type="match status" value="1"/>
</dbReference>
<protein>
    <recommendedName>
        <fullName evidence="4">endo-1,3(4)-beta-glucanase</fullName>
        <ecNumber evidence="4">3.2.1.6</ecNumber>
    </recommendedName>
</protein>
<dbReference type="InterPro" id="IPR013320">
    <property type="entry name" value="ConA-like_dom_sf"/>
</dbReference>
<dbReference type="OrthoDB" id="192832at2759"/>
<comment type="catalytic activity">
    <reaction evidence="1">
        <text>Endohydrolysis of (1-&gt;3)- or (1-&gt;4)-linkages in beta-D-glucans when the glucose residue whose reducing group is involved in the linkage to be hydrolyzed is itself substituted at C-3.</text>
        <dbReference type="EC" id="3.2.1.6"/>
    </reaction>
</comment>
<feature type="compositionally biased region" description="Basic and acidic residues" evidence="10">
    <location>
        <begin position="1"/>
        <end position="12"/>
    </location>
</feature>
<gene>
    <name evidence="13" type="ORF">PENDEC_c011G01965</name>
</gene>
<dbReference type="InterPro" id="IPR050546">
    <property type="entry name" value="Glycosyl_Hydrlase_16"/>
</dbReference>
<keyword evidence="6" id="KW-0336">GPI-anchor</keyword>
<organism evidence="13 14">
    <name type="scientific">Penicillium decumbens</name>
    <dbReference type="NCBI Taxonomy" id="69771"/>
    <lineage>
        <taxon>Eukaryota</taxon>
        <taxon>Fungi</taxon>
        <taxon>Dikarya</taxon>
        <taxon>Ascomycota</taxon>
        <taxon>Pezizomycotina</taxon>
        <taxon>Eurotiomycetes</taxon>
        <taxon>Eurotiomycetidae</taxon>
        <taxon>Eurotiales</taxon>
        <taxon>Aspergillaceae</taxon>
        <taxon>Penicillium</taxon>
    </lineage>
</organism>
<evidence type="ECO:0000259" key="12">
    <source>
        <dbReference type="PROSITE" id="PS51762"/>
    </source>
</evidence>
<feature type="compositionally biased region" description="Low complexity" evidence="10">
    <location>
        <begin position="25"/>
        <end position="35"/>
    </location>
</feature>
<evidence type="ECO:0000256" key="6">
    <source>
        <dbReference type="ARBA" id="ARBA00022622"/>
    </source>
</evidence>
<feature type="region of interest" description="Disordered" evidence="10">
    <location>
        <begin position="1"/>
        <end position="41"/>
    </location>
</feature>
<dbReference type="STRING" id="69771.A0A1V6PBR5"/>
<dbReference type="Gene3D" id="2.60.120.200">
    <property type="match status" value="1"/>
</dbReference>
<evidence type="ECO:0000256" key="7">
    <source>
        <dbReference type="ARBA" id="ARBA00022801"/>
    </source>
</evidence>
<evidence type="ECO:0000313" key="13">
    <source>
        <dbReference type="EMBL" id="OQD74425.1"/>
    </source>
</evidence>
<dbReference type="CDD" id="cd02181">
    <property type="entry name" value="GH16_fungal_Lam16A_glucanase"/>
    <property type="match status" value="1"/>
</dbReference>
<feature type="domain" description="GH16" evidence="12">
    <location>
        <begin position="85"/>
        <end position="357"/>
    </location>
</feature>
<dbReference type="GO" id="GO:0098552">
    <property type="term" value="C:side of membrane"/>
    <property type="evidence" value="ECO:0007669"/>
    <property type="project" value="UniProtKB-KW"/>
</dbReference>
<evidence type="ECO:0000256" key="2">
    <source>
        <dbReference type="ARBA" id="ARBA00004609"/>
    </source>
</evidence>
<evidence type="ECO:0000256" key="3">
    <source>
        <dbReference type="ARBA" id="ARBA00006865"/>
    </source>
</evidence>
<dbReference type="InterPro" id="IPR000757">
    <property type="entry name" value="Beta-glucanase-like"/>
</dbReference>
<dbReference type="EMBL" id="MDYL01000011">
    <property type="protein sequence ID" value="OQD74425.1"/>
    <property type="molecule type" value="Genomic_DNA"/>
</dbReference>
<keyword evidence="9" id="KW-0326">Glycosidase</keyword>
<keyword evidence="11" id="KW-0812">Transmembrane</keyword>
<dbReference type="OMA" id="TEAYWEF"/>
<keyword evidence="5" id="KW-1003">Cell membrane</keyword>
<accession>A0A1V6PBR5</accession>
<evidence type="ECO:0000256" key="9">
    <source>
        <dbReference type="ARBA" id="ARBA00023295"/>
    </source>
</evidence>
<evidence type="ECO:0000256" key="11">
    <source>
        <dbReference type="SAM" id="Phobius"/>
    </source>
</evidence>
<comment type="caution">
    <text evidence="13">The sequence shown here is derived from an EMBL/GenBank/DDBJ whole genome shotgun (WGS) entry which is preliminary data.</text>
</comment>
<feature type="transmembrane region" description="Helical" evidence="11">
    <location>
        <begin position="54"/>
        <end position="79"/>
    </location>
</feature>
<dbReference type="GO" id="GO:0052861">
    <property type="term" value="F:endo-1,3(4)-beta-glucanase activity"/>
    <property type="evidence" value="ECO:0007669"/>
    <property type="project" value="UniProtKB-EC"/>
</dbReference>
<evidence type="ECO:0000256" key="8">
    <source>
        <dbReference type="ARBA" id="ARBA00023288"/>
    </source>
</evidence>
<comment type="subcellular location">
    <subcellularLocation>
        <location evidence="2">Cell membrane</location>
        <topology evidence="2">Lipid-anchor</topology>
        <topology evidence="2">GPI-anchor</topology>
    </subcellularLocation>
</comment>
<dbReference type="GO" id="GO:0005886">
    <property type="term" value="C:plasma membrane"/>
    <property type="evidence" value="ECO:0007669"/>
    <property type="project" value="UniProtKB-SubCell"/>
</dbReference>
<comment type="similarity">
    <text evidence="3">Belongs to the glycosyl hydrolase 16 family.</text>
</comment>
<dbReference type="Pfam" id="PF26113">
    <property type="entry name" value="GH16_XgeA"/>
    <property type="match status" value="1"/>
</dbReference>
<keyword evidence="7" id="KW-0378">Hydrolase</keyword>